<proteinExistence type="predicted"/>
<dbReference type="PANTHER" id="PTHR12429">
    <property type="entry name" value="NEURALIZED"/>
    <property type="match status" value="1"/>
</dbReference>
<dbReference type="AlphaFoldDB" id="A0A7M5XEZ4"/>
<feature type="compositionally biased region" description="Polar residues" evidence="1">
    <location>
        <begin position="268"/>
        <end position="283"/>
    </location>
</feature>
<dbReference type="InterPro" id="IPR043136">
    <property type="entry name" value="B30.2/SPRY_sf"/>
</dbReference>
<keyword evidence="4" id="KW-1185">Reference proteome</keyword>
<dbReference type="EnsemblMetazoa" id="CLYHEMT022292.3">
    <property type="protein sequence ID" value="CLYHEMP022292.3"/>
    <property type="gene ID" value="CLYHEMG022292"/>
</dbReference>
<dbReference type="GeneID" id="136818517"/>
<feature type="region of interest" description="Disordered" evidence="1">
    <location>
        <begin position="248"/>
        <end position="283"/>
    </location>
</feature>
<dbReference type="OrthoDB" id="10059069at2759"/>
<dbReference type="InterPro" id="IPR006573">
    <property type="entry name" value="NHR_dom"/>
</dbReference>
<evidence type="ECO:0000313" key="4">
    <source>
        <dbReference type="Proteomes" id="UP000594262"/>
    </source>
</evidence>
<sequence length="283" mass="31657">MFHLNQEHGINIQLTDNCTVATRTESFSNALVFSQRPLQEGEVFMIEITDSKDGWSGNLRCGITLHNPEEITIPQYLLPDLSRLGKSCVFSIRPSTSDPFNNLEATNQNNQNSSINNEVHLKYFDSVGRSEKATHSIHPKLLVNHNFKDLKPCDTGSRIGFFISPGRELFFIINGIQYGPCAGQIPINGPVYAALDLYGMTSQIKIVNCNVPSLLTSGMQAARVSFDRKCITEQNLPRDLKRDLLNTYKTPATQSTQTETASEENEQITEVQQDPHSTSVIFF</sequence>
<dbReference type="PANTHER" id="PTHR12429:SF8">
    <property type="entry name" value="NEURALIZED-LIKE PROTEIN 2"/>
    <property type="match status" value="1"/>
</dbReference>
<dbReference type="SMART" id="SM00588">
    <property type="entry name" value="NEUZ"/>
    <property type="match status" value="1"/>
</dbReference>
<dbReference type="Proteomes" id="UP000594262">
    <property type="component" value="Unplaced"/>
</dbReference>
<dbReference type="RefSeq" id="XP_066930956.1">
    <property type="nucleotide sequence ID" value="XM_067074855.1"/>
</dbReference>
<dbReference type="InterPro" id="IPR037962">
    <property type="entry name" value="Neuralized"/>
</dbReference>
<name>A0A7M5XEZ4_9CNID</name>
<dbReference type="GO" id="GO:0061630">
    <property type="term" value="F:ubiquitin protein ligase activity"/>
    <property type="evidence" value="ECO:0007669"/>
    <property type="project" value="TreeGrafter"/>
</dbReference>
<protein>
    <recommendedName>
        <fullName evidence="2">NHR domain-containing protein</fullName>
    </recommendedName>
</protein>
<accession>A0A7M5XEZ4</accession>
<evidence type="ECO:0000256" key="1">
    <source>
        <dbReference type="SAM" id="MobiDB-lite"/>
    </source>
</evidence>
<evidence type="ECO:0000259" key="2">
    <source>
        <dbReference type="PROSITE" id="PS51065"/>
    </source>
</evidence>
<reference evidence="3" key="1">
    <citation type="submission" date="2021-01" db="UniProtKB">
        <authorList>
            <consortium name="EnsemblMetazoa"/>
        </authorList>
    </citation>
    <scope>IDENTIFICATION</scope>
</reference>
<dbReference type="Gene3D" id="2.60.120.920">
    <property type="match status" value="1"/>
</dbReference>
<organism evidence="3 4">
    <name type="scientific">Clytia hemisphaerica</name>
    <dbReference type="NCBI Taxonomy" id="252671"/>
    <lineage>
        <taxon>Eukaryota</taxon>
        <taxon>Metazoa</taxon>
        <taxon>Cnidaria</taxon>
        <taxon>Hydrozoa</taxon>
        <taxon>Hydroidolina</taxon>
        <taxon>Leptothecata</taxon>
        <taxon>Obeliida</taxon>
        <taxon>Clytiidae</taxon>
        <taxon>Clytia</taxon>
    </lineage>
</organism>
<dbReference type="PROSITE" id="PS51065">
    <property type="entry name" value="NHR"/>
    <property type="match status" value="1"/>
</dbReference>
<feature type="domain" description="NHR" evidence="2">
    <location>
        <begin position="1"/>
        <end position="209"/>
    </location>
</feature>
<evidence type="ECO:0000313" key="3">
    <source>
        <dbReference type="EnsemblMetazoa" id="CLYHEMP022292.3"/>
    </source>
</evidence>
<dbReference type="Pfam" id="PF07177">
    <property type="entry name" value="Neuralized"/>
    <property type="match status" value="1"/>
</dbReference>